<reference evidence="3 4" key="1">
    <citation type="journal article" date="2015" name="Genome Announc.">
        <title>Complete Genome Sequence of Cupriavidus basilensis 4G11, Isolated from the Oak Ridge Field Research Center Site.</title>
        <authorList>
            <person name="Ray J."/>
            <person name="Waters R.J."/>
            <person name="Skerker J.M."/>
            <person name="Kuehl J.V."/>
            <person name="Price M.N."/>
            <person name="Huang J."/>
            <person name="Chakraborty R."/>
            <person name="Arkin A.P."/>
            <person name="Deutschbauer A."/>
        </authorList>
    </citation>
    <scope>NUCLEOTIDE SEQUENCE [LARGE SCALE GENOMIC DNA]</scope>
    <source>
        <strain evidence="3">4G11</strain>
    </source>
</reference>
<feature type="region of interest" description="Disordered" evidence="1">
    <location>
        <begin position="1"/>
        <end position="20"/>
    </location>
</feature>
<dbReference type="CDD" id="cd02440">
    <property type="entry name" value="AdoMet_MTases"/>
    <property type="match status" value="1"/>
</dbReference>
<dbReference type="KEGG" id="cbw:RR42_s0023"/>
<keyword evidence="4" id="KW-1185">Reference proteome</keyword>
<dbReference type="Pfam" id="PF13649">
    <property type="entry name" value="Methyltransf_25"/>
    <property type="match status" value="1"/>
</dbReference>
<keyword evidence="3" id="KW-0808">Transferase</keyword>
<sequence length="376" mass="41073">MPAVPDVPLALQESDAGGTPPLRLKQVPRIPCGARRSCLFPACRPVCGNVQKPESRPGILTACRPVICPAKHAGGTAALWSNVAHLHEVVMASGTAQDRINQHAWRSWGARRWFGTASDWTDPGEAAAIASVADEVRGQPILDVGVGGGRTVALLRALSDDYTAVDYMPEMVEICQRNHPGVRVMQMDARNMSRFADNSFALVMFSFNGIDAVDYAGRVAILREFARVLRPGGLMLFSTHNMRGPSYRENLSRFVRLPHLSANPVAVGIDTARVICNLPIATFNYLRHSRLNREFDGYAIRVCAAHKFGIVIVYTEFAAQKRALAELGLHTDVVFGNLNGEPVREGQDLHDVYWFHFIARKAAAGDSSPVAPGTRP</sequence>
<dbReference type="SUPFAM" id="SSF53335">
    <property type="entry name" value="S-adenosyl-L-methionine-dependent methyltransferases"/>
    <property type="match status" value="1"/>
</dbReference>
<evidence type="ECO:0000256" key="1">
    <source>
        <dbReference type="SAM" id="MobiDB-lite"/>
    </source>
</evidence>
<evidence type="ECO:0000259" key="2">
    <source>
        <dbReference type="Pfam" id="PF13649"/>
    </source>
</evidence>
<dbReference type="STRING" id="68895.RR42_s0023"/>
<accession>A0A0C4YM12</accession>
<dbReference type="InterPro" id="IPR050508">
    <property type="entry name" value="Methyltransf_Superfamily"/>
</dbReference>
<dbReference type="InterPro" id="IPR041698">
    <property type="entry name" value="Methyltransf_25"/>
</dbReference>
<evidence type="ECO:0000313" key="4">
    <source>
        <dbReference type="Proteomes" id="UP000031843"/>
    </source>
</evidence>
<dbReference type="Gene3D" id="3.40.50.150">
    <property type="entry name" value="Vaccinia Virus protein VP39"/>
    <property type="match status" value="1"/>
</dbReference>
<dbReference type="Proteomes" id="UP000031843">
    <property type="component" value="Chromosome secondary"/>
</dbReference>
<name>A0A0C4YM12_9BURK</name>
<gene>
    <name evidence="3" type="ORF">RR42_s0023</name>
</gene>
<dbReference type="EMBL" id="CP010537">
    <property type="protein sequence ID" value="AJG21621.1"/>
    <property type="molecule type" value="Genomic_DNA"/>
</dbReference>
<dbReference type="PANTHER" id="PTHR42912:SF93">
    <property type="entry name" value="N6-ADENOSINE-METHYLTRANSFERASE TMT1A"/>
    <property type="match status" value="1"/>
</dbReference>
<dbReference type="GO" id="GO:0032259">
    <property type="term" value="P:methylation"/>
    <property type="evidence" value="ECO:0007669"/>
    <property type="project" value="UniProtKB-KW"/>
</dbReference>
<proteinExistence type="predicted"/>
<dbReference type="PANTHER" id="PTHR42912">
    <property type="entry name" value="METHYLTRANSFERASE"/>
    <property type="match status" value="1"/>
</dbReference>
<dbReference type="AlphaFoldDB" id="A0A0C4YM12"/>
<feature type="domain" description="Methyltransferase" evidence="2">
    <location>
        <begin position="141"/>
        <end position="233"/>
    </location>
</feature>
<keyword evidence="3" id="KW-0489">Methyltransferase</keyword>
<evidence type="ECO:0000313" key="3">
    <source>
        <dbReference type="EMBL" id="AJG21621.1"/>
    </source>
</evidence>
<dbReference type="InterPro" id="IPR029063">
    <property type="entry name" value="SAM-dependent_MTases_sf"/>
</dbReference>
<dbReference type="GO" id="GO:0008168">
    <property type="term" value="F:methyltransferase activity"/>
    <property type="evidence" value="ECO:0007669"/>
    <property type="project" value="UniProtKB-KW"/>
</dbReference>
<protein>
    <submittedName>
        <fullName evidence="3">SAM-dependent methyltransferase</fullName>
    </submittedName>
</protein>
<organism evidence="3 4">
    <name type="scientific">Cupriavidus basilensis</name>
    <dbReference type="NCBI Taxonomy" id="68895"/>
    <lineage>
        <taxon>Bacteria</taxon>
        <taxon>Pseudomonadati</taxon>
        <taxon>Pseudomonadota</taxon>
        <taxon>Betaproteobacteria</taxon>
        <taxon>Burkholderiales</taxon>
        <taxon>Burkholderiaceae</taxon>
        <taxon>Cupriavidus</taxon>
    </lineage>
</organism>